<proteinExistence type="predicted"/>
<organism evidence="3 4">
    <name type="scientific">Podospora australis</name>
    <dbReference type="NCBI Taxonomy" id="1536484"/>
    <lineage>
        <taxon>Eukaryota</taxon>
        <taxon>Fungi</taxon>
        <taxon>Dikarya</taxon>
        <taxon>Ascomycota</taxon>
        <taxon>Pezizomycotina</taxon>
        <taxon>Sordariomycetes</taxon>
        <taxon>Sordariomycetidae</taxon>
        <taxon>Sordariales</taxon>
        <taxon>Podosporaceae</taxon>
        <taxon>Podospora</taxon>
    </lineage>
</organism>
<dbReference type="PANTHER" id="PTHR38795:SF1">
    <property type="entry name" value="DUF6604 DOMAIN-CONTAINING PROTEIN"/>
    <property type="match status" value="1"/>
</dbReference>
<accession>A0AAN6WTC9</accession>
<name>A0AAN6WTC9_9PEZI</name>
<evidence type="ECO:0000259" key="2">
    <source>
        <dbReference type="Pfam" id="PF20253"/>
    </source>
</evidence>
<keyword evidence="4" id="KW-1185">Reference proteome</keyword>
<evidence type="ECO:0000313" key="4">
    <source>
        <dbReference type="Proteomes" id="UP001302126"/>
    </source>
</evidence>
<reference evidence="3" key="1">
    <citation type="journal article" date="2023" name="Mol. Phylogenet. Evol.">
        <title>Genome-scale phylogeny and comparative genomics of the fungal order Sordariales.</title>
        <authorList>
            <person name="Hensen N."/>
            <person name="Bonometti L."/>
            <person name="Westerberg I."/>
            <person name="Brannstrom I.O."/>
            <person name="Guillou S."/>
            <person name="Cros-Aarteil S."/>
            <person name="Calhoun S."/>
            <person name="Haridas S."/>
            <person name="Kuo A."/>
            <person name="Mondo S."/>
            <person name="Pangilinan J."/>
            <person name="Riley R."/>
            <person name="LaButti K."/>
            <person name="Andreopoulos B."/>
            <person name="Lipzen A."/>
            <person name="Chen C."/>
            <person name="Yan M."/>
            <person name="Daum C."/>
            <person name="Ng V."/>
            <person name="Clum A."/>
            <person name="Steindorff A."/>
            <person name="Ohm R.A."/>
            <person name="Martin F."/>
            <person name="Silar P."/>
            <person name="Natvig D.O."/>
            <person name="Lalanne C."/>
            <person name="Gautier V."/>
            <person name="Ament-Velasquez S.L."/>
            <person name="Kruys A."/>
            <person name="Hutchinson M.I."/>
            <person name="Powell A.J."/>
            <person name="Barry K."/>
            <person name="Miller A.N."/>
            <person name="Grigoriev I.V."/>
            <person name="Debuchy R."/>
            <person name="Gladieux P."/>
            <person name="Hiltunen Thoren M."/>
            <person name="Johannesson H."/>
        </authorList>
    </citation>
    <scope>NUCLEOTIDE SEQUENCE</scope>
    <source>
        <strain evidence="3">PSN309</strain>
    </source>
</reference>
<dbReference type="AlphaFoldDB" id="A0AAN6WTC9"/>
<feature type="compositionally biased region" description="Polar residues" evidence="1">
    <location>
        <begin position="755"/>
        <end position="764"/>
    </location>
</feature>
<reference evidence="3" key="2">
    <citation type="submission" date="2023-05" db="EMBL/GenBank/DDBJ databases">
        <authorList>
            <consortium name="Lawrence Berkeley National Laboratory"/>
            <person name="Steindorff A."/>
            <person name="Hensen N."/>
            <person name="Bonometti L."/>
            <person name="Westerberg I."/>
            <person name="Brannstrom I.O."/>
            <person name="Guillou S."/>
            <person name="Cros-Aarteil S."/>
            <person name="Calhoun S."/>
            <person name="Haridas S."/>
            <person name="Kuo A."/>
            <person name="Mondo S."/>
            <person name="Pangilinan J."/>
            <person name="Riley R."/>
            <person name="Labutti K."/>
            <person name="Andreopoulos B."/>
            <person name="Lipzen A."/>
            <person name="Chen C."/>
            <person name="Yanf M."/>
            <person name="Daum C."/>
            <person name="Ng V."/>
            <person name="Clum A."/>
            <person name="Ohm R."/>
            <person name="Martin F."/>
            <person name="Silar P."/>
            <person name="Natvig D."/>
            <person name="Lalanne C."/>
            <person name="Gautier V."/>
            <person name="Ament-Velasquez S.L."/>
            <person name="Kruys A."/>
            <person name="Hutchinson M.I."/>
            <person name="Powell A.J."/>
            <person name="Barry K."/>
            <person name="Miller A.N."/>
            <person name="Grigoriev I.V."/>
            <person name="Debuchy R."/>
            <person name="Gladieux P."/>
            <person name="Thoren M.H."/>
            <person name="Johannesson H."/>
        </authorList>
    </citation>
    <scope>NUCLEOTIDE SEQUENCE</scope>
    <source>
        <strain evidence="3">PSN309</strain>
    </source>
</reference>
<dbReference type="Pfam" id="PF20253">
    <property type="entry name" value="DUF6604"/>
    <property type="match status" value="1"/>
</dbReference>
<dbReference type="PANTHER" id="PTHR38795">
    <property type="entry name" value="DUF6604 DOMAIN-CONTAINING PROTEIN"/>
    <property type="match status" value="1"/>
</dbReference>
<feature type="region of interest" description="Disordered" evidence="1">
    <location>
        <begin position="208"/>
        <end position="259"/>
    </location>
</feature>
<feature type="compositionally biased region" description="Basic residues" evidence="1">
    <location>
        <begin position="228"/>
        <end position="247"/>
    </location>
</feature>
<feature type="compositionally biased region" description="Acidic residues" evidence="1">
    <location>
        <begin position="210"/>
        <end position="219"/>
    </location>
</feature>
<evidence type="ECO:0000313" key="3">
    <source>
        <dbReference type="EMBL" id="KAK4187789.1"/>
    </source>
</evidence>
<comment type="caution">
    <text evidence="3">The sequence shown here is derived from an EMBL/GenBank/DDBJ whole genome shotgun (WGS) entry which is preliminary data.</text>
</comment>
<evidence type="ECO:0000256" key="1">
    <source>
        <dbReference type="SAM" id="MobiDB-lite"/>
    </source>
</evidence>
<dbReference type="Proteomes" id="UP001302126">
    <property type="component" value="Unassembled WGS sequence"/>
</dbReference>
<feature type="compositionally biased region" description="Polar residues" evidence="1">
    <location>
        <begin position="736"/>
        <end position="745"/>
    </location>
</feature>
<feature type="region of interest" description="Disordered" evidence="1">
    <location>
        <begin position="46"/>
        <end position="78"/>
    </location>
</feature>
<sequence>MATGHTTAPDLDASRLKGVGIWQRYKLGQAQFTSWLKQTAEKLVSAKPTRETVPVVDDAPPKQSRRQKKKGTPVDLFGKDANAENATFVHWSQLEVLAERIVENAQPHEIPPSAINILRDVVALRKKSFNFFSTATKDSKDEKVQQSNANHAHIILVLERVLAKFEALLKAGAEDNSSKDNSPRHANARIDISDLSNMFAYLEVQAPPEAEADVSDPEEPVLAQPSKKTAKPGKKRGGKKQQKQRKPERREDKSLVRQDGQGSWVDEFDFGVVSYEDDSGEDDEFDLYMQIYCFFADFNTIRNYVAERWCDYWYDKSVSLTTLAVITNAAFELFHLLEHALIQDLPRSHPELAEYDTLYSMLFIHFGIDHIDYESYRGLSREEVNERIWRDEADWLASSSYCSLRKTAQWIPPGNVPMIPPKDRKPTKYGANNLEDWQKFQNSVTTQIIVESAFLNALKTIGQEPPKLPTESQLLLDLQDFLNKRYSASPVIFSLHLWVDIRNIIEHDHGLPLQELRTNATKLKQALESHNPIKLCKNHGYRRRWLRYLWETKHYMLEDFTLEDKKDRFKSIGIEEQPDLDFLLSHEPVWTGLLNFRARIVSSQLGHEFVMLTSIVHATLILYRAACATSPAGFPTWRELQQFLNTYKDTSRLKGVLQEQEPLRLLQKFKEYANLRRLADNTLASRIEDLEEFTLDIRTRVIFFQRFADDKGSQFPMYLWQLEEHKHQSGHAPEDGNTTRLTLQDSSRDNEENHSNSNGDSTTLVKHLNGVENEHGNKASKPKRMLSRLSALEQLQMLDETVTSQLEGALTLDYFKLYDDSVELLKAIYAAFPEVHPQIGFGPDSDSPACLDRLPEHLAELGEGVAKRLTDVCKSFFESQAPATVVPPVT</sequence>
<feature type="domain" description="DUF6604" evidence="2">
    <location>
        <begin position="23"/>
        <end position="342"/>
    </location>
</feature>
<gene>
    <name evidence="3" type="ORF">QBC35DRAFT_451929</name>
</gene>
<dbReference type="InterPro" id="IPR046539">
    <property type="entry name" value="DUF6604"/>
</dbReference>
<protein>
    <recommendedName>
        <fullName evidence="2">DUF6604 domain-containing protein</fullName>
    </recommendedName>
</protein>
<dbReference type="EMBL" id="MU864397">
    <property type="protein sequence ID" value="KAK4187789.1"/>
    <property type="molecule type" value="Genomic_DNA"/>
</dbReference>
<feature type="region of interest" description="Disordered" evidence="1">
    <location>
        <begin position="726"/>
        <end position="764"/>
    </location>
</feature>